<sequence length="451" mass="50153">MNPNSGPRLFDIRYCGERIVYELSLQEALALYGSNCPGGTSTRYLDGSFGIGRFAYELVRGLDCPYMATYVDRHYLVESDTPKTNQNLLCIFEHDAAVPLRRHFSDSQSLYYGGLQKNTLVIRAISTLINYDYIWDFMFHGSGAMEVRVRATGYISSSFFHGQGTNYGNKVGPHTLGTMHLHHIHYKVDLDVAGQLNSLETQDMGYELVKDPWSMQNTIERPYLRRKKLEREDEAAFPLNTPMPRYLSFASPKPNKWGHPRSYRVQITSFAGEHLPTSSSMERSISWGRSPRTCQGCIQPQFAGVSPGGDAAVTQRKEEEPTSTSIYNQNDPWTPTVAFADFIDSETITNKDLVAWISVGFLHVPHAEDVPNTVTVGNGVGFFLRPYNYFDEDPSVDSPDSVYFSGEQDAGACGANPLACLPPAAACVPHLPPFRYGGFLNLSLAPPPGGL</sequence>
<dbReference type="Pfam" id="PF01179">
    <property type="entry name" value="Cu_amine_oxid"/>
    <property type="match status" value="2"/>
</dbReference>
<keyword evidence="3" id="KW-0560">Oxidoreductase</keyword>
<comment type="caution">
    <text evidence="6">The sequence shown here is derived from an EMBL/GenBank/DDBJ whole genome shotgun (WGS) entry which is preliminary data.</text>
</comment>
<dbReference type="Gene3D" id="2.70.98.20">
    <property type="entry name" value="Copper amine oxidase, catalytic domain"/>
    <property type="match status" value="1"/>
</dbReference>
<comment type="PTM">
    <text evidence="2 3">Topaquinone (TPQ) is generated by copper-dependent autoxidation of a specific tyrosyl residue.</text>
</comment>
<evidence type="ECO:0000256" key="3">
    <source>
        <dbReference type="RuleBase" id="RU000672"/>
    </source>
</evidence>
<name>A0ABC9XRI7_GRUJA</name>
<protein>
    <recommendedName>
        <fullName evidence="3">Amine oxidase</fullName>
        <ecNumber evidence="3">1.4.3.-</ecNumber>
    </recommendedName>
</protein>
<dbReference type="EMBL" id="BAAFJT010000022">
    <property type="protein sequence ID" value="GAB0199137.1"/>
    <property type="molecule type" value="Genomic_DNA"/>
</dbReference>
<dbReference type="PANTHER" id="PTHR10638:SF4">
    <property type="entry name" value="RETINA-SPECIFIC COPPER AMINE OXIDASE"/>
    <property type="match status" value="1"/>
</dbReference>
<dbReference type="InterPro" id="IPR015798">
    <property type="entry name" value="Cu_amine_oxidase_C"/>
</dbReference>
<dbReference type="SUPFAM" id="SSF49998">
    <property type="entry name" value="Amine oxidase catalytic domain"/>
    <property type="match status" value="1"/>
</dbReference>
<feature type="domain" description="Copper amine oxidase catalytic" evidence="5">
    <location>
        <begin position="311"/>
        <end position="395"/>
    </location>
</feature>
<feature type="modified residue" description="2',4',5'-topaquinone" evidence="2">
    <location>
        <position position="131"/>
    </location>
</feature>
<dbReference type="FunFam" id="2.70.98.20:FF:000002">
    <property type="entry name" value="Amine oxidase"/>
    <property type="match status" value="1"/>
</dbReference>
<comment type="similarity">
    <text evidence="3">Belongs to the copper/topaquinone oxidase family.</text>
</comment>
<organism evidence="6 7">
    <name type="scientific">Grus japonensis</name>
    <name type="common">Japanese crane</name>
    <name type="synonym">Red-crowned crane</name>
    <dbReference type="NCBI Taxonomy" id="30415"/>
    <lineage>
        <taxon>Eukaryota</taxon>
        <taxon>Metazoa</taxon>
        <taxon>Chordata</taxon>
        <taxon>Craniata</taxon>
        <taxon>Vertebrata</taxon>
        <taxon>Euteleostomi</taxon>
        <taxon>Archelosauria</taxon>
        <taxon>Archosauria</taxon>
        <taxon>Dinosauria</taxon>
        <taxon>Saurischia</taxon>
        <taxon>Theropoda</taxon>
        <taxon>Coelurosauria</taxon>
        <taxon>Aves</taxon>
        <taxon>Neognathae</taxon>
        <taxon>Neoaves</taxon>
        <taxon>Gruiformes</taxon>
        <taxon>Gruidae</taxon>
        <taxon>Grus</taxon>
    </lineage>
</organism>
<dbReference type="AlphaFoldDB" id="A0ABC9XRI7"/>
<keyword evidence="7" id="KW-1185">Reference proteome</keyword>
<dbReference type="InterPro" id="IPR036460">
    <property type="entry name" value="Cu_amine_oxidase_C_sf"/>
</dbReference>
<dbReference type="InterPro" id="IPR049948">
    <property type="entry name" value="Cu_Am_ox_TPQ-bd"/>
</dbReference>
<keyword evidence="1 3" id="KW-0801">TPQ</keyword>
<dbReference type="GO" id="GO:0009308">
    <property type="term" value="P:amine metabolic process"/>
    <property type="evidence" value="ECO:0007669"/>
    <property type="project" value="UniProtKB-UniRule"/>
</dbReference>
<reference evidence="6 7" key="1">
    <citation type="submission" date="2024-06" db="EMBL/GenBank/DDBJ databases">
        <title>The draft genome of Grus japonensis, version 3.</title>
        <authorList>
            <person name="Nabeshima K."/>
            <person name="Suzuki S."/>
            <person name="Onuma M."/>
        </authorList>
    </citation>
    <scope>NUCLEOTIDE SEQUENCE [LARGE SCALE GENOMIC DNA]</scope>
    <source>
        <strain evidence="6 7">451A</strain>
    </source>
</reference>
<dbReference type="PANTHER" id="PTHR10638">
    <property type="entry name" value="COPPER AMINE OXIDASE"/>
    <property type="match status" value="1"/>
</dbReference>
<proteinExistence type="inferred from homology"/>
<dbReference type="GO" id="GO:0016641">
    <property type="term" value="F:oxidoreductase activity, acting on the CH-NH2 group of donors, oxygen as acceptor"/>
    <property type="evidence" value="ECO:0007669"/>
    <property type="project" value="UniProtKB-ARBA"/>
</dbReference>
<evidence type="ECO:0000256" key="2">
    <source>
        <dbReference type="PIRSR" id="PIRSR600269-51"/>
    </source>
</evidence>
<comment type="cofactor">
    <cofactor evidence="3">
        <name>Cu cation</name>
        <dbReference type="ChEBI" id="CHEBI:23378"/>
    </cofactor>
    <text evidence="3">Contains 1 topaquinone per subunit.</text>
</comment>
<dbReference type="InterPro" id="IPR000269">
    <property type="entry name" value="Cu_amine_oxidase"/>
</dbReference>
<gene>
    <name evidence="6" type="ORF">GRJ2_002379100</name>
</gene>
<evidence type="ECO:0000313" key="6">
    <source>
        <dbReference type="EMBL" id="GAB0199137.1"/>
    </source>
</evidence>
<dbReference type="GO" id="GO:0046872">
    <property type="term" value="F:metal ion binding"/>
    <property type="evidence" value="ECO:0007669"/>
    <property type="project" value="UniProtKB-KW"/>
</dbReference>
<evidence type="ECO:0000313" key="7">
    <source>
        <dbReference type="Proteomes" id="UP001623348"/>
    </source>
</evidence>
<dbReference type="Proteomes" id="UP001623348">
    <property type="component" value="Unassembled WGS sequence"/>
</dbReference>
<accession>A0ABC9XRI7</accession>
<keyword evidence="3" id="KW-0186">Copper</keyword>
<evidence type="ECO:0000259" key="5">
    <source>
        <dbReference type="Pfam" id="PF01179"/>
    </source>
</evidence>
<feature type="active site" description="Proton acceptor" evidence="1">
    <location>
        <position position="46"/>
    </location>
</feature>
<evidence type="ECO:0000256" key="1">
    <source>
        <dbReference type="PIRSR" id="PIRSR600269-50"/>
    </source>
</evidence>
<feature type="active site" description="Schiff-base intermediate with substrate; via topaquinone" evidence="1">
    <location>
        <position position="131"/>
    </location>
</feature>
<dbReference type="PROSITE" id="PS01164">
    <property type="entry name" value="COPPER_AMINE_OXID_1"/>
    <property type="match status" value="1"/>
</dbReference>
<feature type="region of interest" description="Disordered" evidence="4">
    <location>
        <begin position="305"/>
        <end position="329"/>
    </location>
</feature>
<evidence type="ECO:0000256" key="4">
    <source>
        <dbReference type="SAM" id="MobiDB-lite"/>
    </source>
</evidence>
<dbReference type="EC" id="1.4.3.-" evidence="3"/>
<dbReference type="PRINTS" id="PR00766">
    <property type="entry name" value="CUDAOXIDASE"/>
</dbReference>
<keyword evidence="3" id="KW-0479">Metal-binding</keyword>
<feature type="domain" description="Copper amine oxidase catalytic" evidence="5">
    <location>
        <begin position="1"/>
        <end position="289"/>
    </location>
</feature>